<evidence type="ECO:0000256" key="8">
    <source>
        <dbReference type="ARBA" id="ARBA00022786"/>
    </source>
</evidence>
<feature type="domain" description="RING-type" evidence="15">
    <location>
        <begin position="408"/>
        <end position="449"/>
    </location>
</feature>
<dbReference type="EMBL" id="JAAAHY010000477">
    <property type="protein sequence ID" value="KAF9963349.1"/>
    <property type="molecule type" value="Genomic_DNA"/>
</dbReference>
<evidence type="ECO:0000256" key="10">
    <source>
        <dbReference type="ARBA" id="ARBA00022989"/>
    </source>
</evidence>
<comment type="subcellular location">
    <subcellularLocation>
        <location evidence="2">Membrane</location>
        <topology evidence="2">Multi-pass membrane protein</topology>
    </subcellularLocation>
</comment>
<dbReference type="InterPro" id="IPR001841">
    <property type="entry name" value="Znf_RING"/>
</dbReference>
<feature type="compositionally biased region" description="Polar residues" evidence="13">
    <location>
        <begin position="125"/>
        <end position="135"/>
    </location>
</feature>
<evidence type="ECO:0000313" key="17">
    <source>
        <dbReference type="Proteomes" id="UP000738359"/>
    </source>
</evidence>
<evidence type="ECO:0000256" key="7">
    <source>
        <dbReference type="ARBA" id="ARBA00022771"/>
    </source>
</evidence>
<keyword evidence="4" id="KW-0808">Transferase</keyword>
<dbReference type="PROSITE" id="PS50089">
    <property type="entry name" value="ZF_RING_2"/>
    <property type="match status" value="1"/>
</dbReference>
<evidence type="ECO:0000256" key="6">
    <source>
        <dbReference type="ARBA" id="ARBA00022723"/>
    </source>
</evidence>
<dbReference type="AlphaFoldDB" id="A0A9P6M2P3"/>
<protein>
    <recommendedName>
        <fullName evidence="3">RING-type E3 ubiquitin transferase</fullName>
        <ecNumber evidence="3">2.3.2.27</ecNumber>
    </recommendedName>
</protein>
<feature type="chain" id="PRO_5040307505" description="RING-type E3 ubiquitin transferase" evidence="14">
    <location>
        <begin position="19"/>
        <end position="452"/>
    </location>
</feature>
<proteinExistence type="predicted"/>
<dbReference type="SMART" id="SM00184">
    <property type="entry name" value="RING"/>
    <property type="match status" value="1"/>
</dbReference>
<evidence type="ECO:0000256" key="5">
    <source>
        <dbReference type="ARBA" id="ARBA00022692"/>
    </source>
</evidence>
<dbReference type="Gene3D" id="3.30.40.10">
    <property type="entry name" value="Zinc/RING finger domain, C3HC4 (zinc finger)"/>
    <property type="match status" value="1"/>
</dbReference>
<keyword evidence="8" id="KW-0833">Ubl conjugation pathway</keyword>
<feature type="region of interest" description="Disordered" evidence="13">
    <location>
        <begin position="296"/>
        <end position="361"/>
    </location>
</feature>
<organism evidence="16 17">
    <name type="scientific">Mortierella alpina</name>
    <name type="common">Oleaginous fungus</name>
    <name type="synonym">Mortierella renispora</name>
    <dbReference type="NCBI Taxonomy" id="64518"/>
    <lineage>
        <taxon>Eukaryota</taxon>
        <taxon>Fungi</taxon>
        <taxon>Fungi incertae sedis</taxon>
        <taxon>Mucoromycota</taxon>
        <taxon>Mortierellomycotina</taxon>
        <taxon>Mortierellomycetes</taxon>
        <taxon>Mortierellales</taxon>
        <taxon>Mortierellaceae</taxon>
        <taxon>Mortierella</taxon>
    </lineage>
</organism>
<reference evidence="16" key="1">
    <citation type="journal article" date="2020" name="Fungal Divers.">
        <title>Resolving the Mortierellaceae phylogeny through synthesis of multi-gene phylogenetics and phylogenomics.</title>
        <authorList>
            <person name="Vandepol N."/>
            <person name="Liber J."/>
            <person name="Desiro A."/>
            <person name="Na H."/>
            <person name="Kennedy M."/>
            <person name="Barry K."/>
            <person name="Grigoriev I.V."/>
            <person name="Miller A.N."/>
            <person name="O'Donnell K."/>
            <person name="Stajich J.E."/>
            <person name="Bonito G."/>
        </authorList>
    </citation>
    <scope>NUCLEOTIDE SEQUENCE</scope>
    <source>
        <strain evidence="16">CK1249</strain>
    </source>
</reference>
<dbReference type="GO" id="GO:0016020">
    <property type="term" value="C:membrane"/>
    <property type="evidence" value="ECO:0007669"/>
    <property type="project" value="UniProtKB-SubCell"/>
</dbReference>
<dbReference type="GO" id="GO:0016567">
    <property type="term" value="P:protein ubiquitination"/>
    <property type="evidence" value="ECO:0007669"/>
    <property type="project" value="TreeGrafter"/>
</dbReference>
<keyword evidence="14" id="KW-0732">Signal</keyword>
<keyword evidence="9" id="KW-0862">Zinc</keyword>
<feature type="compositionally biased region" description="Polar residues" evidence="13">
    <location>
        <begin position="203"/>
        <end position="213"/>
    </location>
</feature>
<feature type="compositionally biased region" description="Polar residues" evidence="13">
    <location>
        <begin position="298"/>
        <end position="312"/>
    </location>
</feature>
<feature type="compositionally biased region" description="Polar residues" evidence="13">
    <location>
        <begin position="145"/>
        <end position="158"/>
    </location>
</feature>
<accession>A0A9P6M2P3</accession>
<evidence type="ECO:0000256" key="12">
    <source>
        <dbReference type="PROSITE-ProRule" id="PRU00175"/>
    </source>
</evidence>
<sequence length="452" mass="49010">MMGALVLLYLFYVVFVCAIWPLEKCGLRRRRAISRRNGGYRSDGTTNTTDLRQIAQAIEDASNEDAGAARGRNVFGGVDNVKVTQAMAAIPIVIFRKPKQEVSTTALDATEPRTLPVSAKETGTALASSHSSSDTDQQEVRTALTDRSQSSSSFVTPQEHSRRSSADNRDVTAEKTSTSVDHKGRKSSVSRVPGDQPVAISVPASSTSDYQNDVLNRMPSSLSALCTSTSNARSRTSSASYSMSGAVGAAPAPWIVPGQKPSQASSTASFIPCLSGQEMEELAARIKTIQPIEGASTRVHQTPASSSASRLMTGSKRDSVHHNMSRRSSNRNSRRSTLLITEESSVRKELVDPSPSLPARPTDAAAIAAAPLGRLESVSITIPAIEPAVAEEPSSPREFYPIIHDEECAICLFDFEEGDELRHLYCDHFFHRTCVDRWLVKNAFCPKCKRHI</sequence>
<dbReference type="GO" id="GO:0006511">
    <property type="term" value="P:ubiquitin-dependent protein catabolic process"/>
    <property type="evidence" value="ECO:0007669"/>
    <property type="project" value="TreeGrafter"/>
</dbReference>
<name>A0A9P6M2P3_MORAP</name>
<dbReference type="InterPro" id="IPR013083">
    <property type="entry name" value="Znf_RING/FYVE/PHD"/>
</dbReference>
<keyword evidence="7 12" id="KW-0863">Zinc-finger</keyword>
<keyword evidence="10" id="KW-1133">Transmembrane helix</keyword>
<keyword evidence="11" id="KW-0472">Membrane</keyword>
<keyword evidence="6" id="KW-0479">Metal-binding</keyword>
<evidence type="ECO:0000259" key="15">
    <source>
        <dbReference type="PROSITE" id="PS50089"/>
    </source>
</evidence>
<dbReference type="Pfam" id="PF13639">
    <property type="entry name" value="zf-RING_2"/>
    <property type="match status" value="1"/>
</dbReference>
<dbReference type="GO" id="GO:0008270">
    <property type="term" value="F:zinc ion binding"/>
    <property type="evidence" value="ECO:0007669"/>
    <property type="project" value="UniProtKB-KW"/>
</dbReference>
<dbReference type="PANTHER" id="PTHR45977">
    <property type="entry name" value="TARGET OF ERK KINASE MPK-1"/>
    <property type="match status" value="1"/>
</dbReference>
<evidence type="ECO:0000256" key="13">
    <source>
        <dbReference type="SAM" id="MobiDB-lite"/>
    </source>
</evidence>
<feature type="compositionally biased region" description="Basic residues" evidence="13">
    <location>
        <begin position="323"/>
        <end position="334"/>
    </location>
</feature>
<feature type="region of interest" description="Disordered" evidence="13">
    <location>
        <begin position="101"/>
        <end position="213"/>
    </location>
</feature>
<dbReference type="Proteomes" id="UP000738359">
    <property type="component" value="Unassembled WGS sequence"/>
</dbReference>
<dbReference type="EC" id="2.3.2.27" evidence="3"/>
<comment type="caution">
    <text evidence="16">The sequence shown here is derived from an EMBL/GenBank/DDBJ whole genome shotgun (WGS) entry which is preliminary data.</text>
</comment>
<dbReference type="GO" id="GO:0061630">
    <property type="term" value="F:ubiquitin protein ligase activity"/>
    <property type="evidence" value="ECO:0007669"/>
    <property type="project" value="UniProtKB-EC"/>
</dbReference>
<comment type="catalytic activity">
    <reaction evidence="1">
        <text>S-ubiquitinyl-[E2 ubiquitin-conjugating enzyme]-L-cysteine + [acceptor protein]-L-lysine = [E2 ubiquitin-conjugating enzyme]-L-cysteine + N(6)-ubiquitinyl-[acceptor protein]-L-lysine.</text>
        <dbReference type="EC" id="2.3.2.27"/>
    </reaction>
</comment>
<keyword evidence="17" id="KW-1185">Reference proteome</keyword>
<dbReference type="SUPFAM" id="SSF57850">
    <property type="entry name" value="RING/U-box"/>
    <property type="match status" value="1"/>
</dbReference>
<dbReference type="PANTHER" id="PTHR45977:SF4">
    <property type="entry name" value="RING-TYPE DOMAIN-CONTAINING PROTEIN"/>
    <property type="match status" value="1"/>
</dbReference>
<evidence type="ECO:0000256" key="2">
    <source>
        <dbReference type="ARBA" id="ARBA00004141"/>
    </source>
</evidence>
<evidence type="ECO:0000256" key="4">
    <source>
        <dbReference type="ARBA" id="ARBA00022679"/>
    </source>
</evidence>
<keyword evidence="5" id="KW-0812">Transmembrane</keyword>
<evidence type="ECO:0000256" key="1">
    <source>
        <dbReference type="ARBA" id="ARBA00000900"/>
    </source>
</evidence>
<evidence type="ECO:0000256" key="11">
    <source>
        <dbReference type="ARBA" id="ARBA00023136"/>
    </source>
</evidence>
<dbReference type="OrthoDB" id="8062037at2759"/>
<evidence type="ECO:0000256" key="9">
    <source>
        <dbReference type="ARBA" id="ARBA00022833"/>
    </source>
</evidence>
<evidence type="ECO:0000256" key="3">
    <source>
        <dbReference type="ARBA" id="ARBA00012483"/>
    </source>
</evidence>
<evidence type="ECO:0000256" key="14">
    <source>
        <dbReference type="SAM" id="SignalP"/>
    </source>
</evidence>
<feature type="signal peptide" evidence="14">
    <location>
        <begin position="1"/>
        <end position="18"/>
    </location>
</feature>
<feature type="compositionally biased region" description="Basic and acidic residues" evidence="13">
    <location>
        <begin position="159"/>
        <end position="173"/>
    </location>
</feature>
<gene>
    <name evidence="16" type="ORF">BGZ70_007481</name>
</gene>
<evidence type="ECO:0000313" key="16">
    <source>
        <dbReference type="EMBL" id="KAF9963349.1"/>
    </source>
</evidence>